<dbReference type="PANTHER" id="PTHR21661">
    <property type="entry name" value="EPOXIDE HYDROLASE 1-RELATED"/>
    <property type="match status" value="1"/>
</dbReference>
<dbReference type="Pfam" id="PF06441">
    <property type="entry name" value="EHN"/>
    <property type="match status" value="1"/>
</dbReference>
<evidence type="ECO:0000313" key="6">
    <source>
        <dbReference type="Proteomes" id="UP000053617"/>
    </source>
</evidence>
<dbReference type="InterPro" id="IPR016292">
    <property type="entry name" value="Epoxide_hydrolase"/>
</dbReference>
<evidence type="ECO:0000259" key="4">
    <source>
        <dbReference type="Pfam" id="PF06441"/>
    </source>
</evidence>
<dbReference type="OrthoDB" id="7130006at2759"/>
<dbReference type="PIRSF" id="PIRSF001112">
    <property type="entry name" value="Epoxide_hydrolase"/>
    <property type="match status" value="1"/>
</dbReference>
<keyword evidence="2" id="KW-0378">Hydrolase</keyword>
<dbReference type="GO" id="GO:0004301">
    <property type="term" value="F:epoxide hydrolase activity"/>
    <property type="evidence" value="ECO:0007669"/>
    <property type="project" value="TreeGrafter"/>
</dbReference>
<reference evidence="5 6" key="1">
    <citation type="submission" date="2015-01" db="EMBL/GenBank/DDBJ databases">
        <title>The Genome Sequence of Rhinocladiella mackenzie CBS 650.93.</title>
        <authorList>
            <consortium name="The Broad Institute Genomics Platform"/>
            <person name="Cuomo C."/>
            <person name="de Hoog S."/>
            <person name="Gorbushina A."/>
            <person name="Stielow B."/>
            <person name="Teixiera M."/>
            <person name="Abouelleil A."/>
            <person name="Chapman S.B."/>
            <person name="Priest M."/>
            <person name="Young S.K."/>
            <person name="Wortman J."/>
            <person name="Nusbaum C."/>
            <person name="Birren B."/>
        </authorList>
    </citation>
    <scope>NUCLEOTIDE SEQUENCE [LARGE SCALE GENOMIC DNA]</scope>
    <source>
        <strain evidence="5 6">CBS 650.93</strain>
    </source>
</reference>
<dbReference type="Proteomes" id="UP000053617">
    <property type="component" value="Unassembled WGS sequence"/>
</dbReference>
<dbReference type="InterPro" id="IPR000639">
    <property type="entry name" value="Epox_hydrolase-like"/>
</dbReference>
<evidence type="ECO:0000256" key="3">
    <source>
        <dbReference type="PIRSR" id="PIRSR001112-1"/>
    </source>
</evidence>
<feature type="active site" description="Proton donor" evidence="3">
    <location>
        <position position="319"/>
    </location>
</feature>
<proteinExistence type="inferred from homology"/>
<dbReference type="STRING" id="1442369.A0A0D2IZ05"/>
<dbReference type="PANTHER" id="PTHR21661:SF39">
    <property type="entry name" value="HYDROLASE, PUTATIVE (AFU_ORTHOLOGUE AFUA_3G08960)-RELATED"/>
    <property type="match status" value="1"/>
</dbReference>
<evidence type="ECO:0000313" key="5">
    <source>
        <dbReference type="EMBL" id="KIX08631.1"/>
    </source>
</evidence>
<dbReference type="HOGENOM" id="CLU_019414_0_0_1"/>
<dbReference type="Gene3D" id="3.40.50.1820">
    <property type="entry name" value="alpha/beta hydrolase"/>
    <property type="match status" value="1"/>
</dbReference>
<dbReference type="InterPro" id="IPR010497">
    <property type="entry name" value="Epoxide_hydro_N"/>
</dbReference>
<organism evidence="5 6">
    <name type="scientific">Rhinocladiella mackenziei CBS 650.93</name>
    <dbReference type="NCBI Taxonomy" id="1442369"/>
    <lineage>
        <taxon>Eukaryota</taxon>
        <taxon>Fungi</taxon>
        <taxon>Dikarya</taxon>
        <taxon>Ascomycota</taxon>
        <taxon>Pezizomycotina</taxon>
        <taxon>Eurotiomycetes</taxon>
        <taxon>Chaetothyriomycetidae</taxon>
        <taxon>Chaetothyriales</taxon>
        <taxon>Herpotrichiellaceae</taxon>
        <taxon>Rhinocladiella</taxon>
    </lineage>
</organism>
<dbReference type="PRINTS" id="PR00412">
    <property type="entry name" value="EPOXHYDRLASE"/>
</dbReference>
<keyword evidence="6" id="KW-1185">Reference proteome</keyword>
<feature type="domain" description="Epoxide hydrolase N-terminal" evidence="4">
    <location>
        <begin position="16"/>
        <end position="128"/>
    </location>
</feature>
<name>A0A0D2IZ05_9EURO</name>
<feature type="active site" description="Proton acceptor" evidence="3">
    <location>
        <position position="376"/>
    </location>
</feature>
<feature type="active site" description="Nucleophile" evidence="3">
    <location>
        <position position="196"/>
    </location>
</feature>
<evidence type="ECO:0000256" key="1">
    <source>
        <dbReference type="ARBA" id="ARBA00010088"/>
    </source>
</evidence>
<accession>A0A0D2IZ05</accession>
<dbReference type="InterPro" id="IPR029058">
    <property type="entry name" value="AB_hydrolase_fold"/>
</dbReference>
<dbReference type="EMBL" id="KN847476">
    <property type="protein sequence ID" value="KIX08631.1"/>
    <property type="molecule type" value="Genomic_DNA"/>
</dbReference>
<dbReference type="GO" id="GO:0097176">
    <property type="term" value="P:epoxide metabolic process"/>
    <property type="evidence" value="ECO:0007669"/>
    <property type="project" value="TreeGrafter"/>
</dbReference>
<sequence>MAKYSNVPSNASLEVSEFTVQIPESDLQDLKTQLRVSKLGPKTYENLRADAKFGVIYQWMSDAKAYWESRFEWRSVEARINSFPNFTTQLVDDDGSVYKVHFACLFSERQDAIPLMCVHGWPGHFLEFLDILSILKKRYSPRELPYHVVIPSLPGYAFSDTPPLERDWKLEDSARLLHKLMAGLGFGSGYAVQGGDIGSYTTRIMASLYDSCKGMEVNFCVIPCPDVATHGHLDLDVFEKEGLERGDNFAKFGTGYAIEHSTRPATIGFALSASPLALLAWVGEKFLKWTDKPPSLDQILESVTLYWLTETFPRAVYPYRQVQGPKRYMVHSDPKYYCHKPFGYSWFPKEIAPVPKSWAATTGNLVWFTRHSEGGHFAAMEQPEVLLTDIEDFLSQVWSQSQAVMRHSENVFSNFEQAESAGKMAKRHDTGK</sequence>
<comment type="similarity">
    <text evidence="1">Belongs to the peptidase S33 family.</text>
</comment>
<dbReference type="VEuPathDB" id="FungiDB:Z518_03288"/>
<protein>
    <recommendedName>
        <fullName evidence="4">Epoxide hydrolase N-terminal domain-containing protein</fullName>
    </recommendedName>
</protein>
<evidence type="ECO:0000256" key="2">
    <source>
        <dbReference type="ARBA" id="ARBA00022801"/>
    </source>
</evidence>
<dbReference type="SUPFAM" id="SSF53474">
    <property type="entry name" value="alpha/beta-Hydrolases"/>
    <property type="match status" value="1"/>
</dbReference>
<gene>
    <name evidence="5" type="ORF">Z518_03288</name>
</gene>
<dbReference type="GeneID" id="25291359"/>
<dbReference type="AlphaFoldDB" id="A0A0D2IZ05"/>
<dbReference type="RefSeq" id="XP_013275767.1">
    <property type="nucleotide sequence ID" value="XM_013420313.1"/>
</dbReference>